<dbReference type="GO" id="GO:0031402">
    <property type="term" value="F:sodium ion binding"/>
    <property type="evidence" value="ECO:0007669"/>
    <property type="project" value="UniProtKB-UniRule"/>
</dbReference>
<keyword evidence="4 14" id="KW-1003">Cell membrane</keyword>
<dbReference type="Gene3D" id="1.20.1730.10">
    <property type="entry name" value="Sodium/glucose cotransporter"/>
    <property type="match status" value="1"/>
</dbReference>
<feature type="transmembrane region" description="Helical" evidence="14">
    <location>
        <begin position="269"/>
        <end position="293"/>
    </location>
</feature>
<feature type="transmembrane region" description="Helical" evidence="14">
    <location>
        <begin position="442"/>
        <end position="461"/>
    </location>
</feature>
<dbReference type="InterPro" id="IPR018212">
    <property type="entry name" value="Na/solute_symporter_CS"/>
</dbReference>
<keyword evidence="6 14" id="KW-0769">Symport</keyword>
<evidence type="ECO:0000256" key="11">
    <source>
        <dbReference type="ARBA" id="ARBA00023201"/>
    </source>
</evidence>
<keyword evidence="11 14" id="KW-0739">Sodium transport</keyword>
<keyword evidence="5 14" id="KW-0812">Transmembrane</keyword>
<protein>
    <recommendedName>
        <fullName evidence="14">Sodium/proline symporter</fullName>
    </recommendedName>
    <alternativeName>
        <fullName evidence="14">Proline permease</fullName>
    </alternativeName>
</protein>
<dbReference type="InterPro" id="IPR011851">
    <property type="entry name" value="Na/Pro_symporter"/>
</dbReference>
<dbReference type="PANTHER" id="PTHR48086">
    <property type="entry name" value="SODIUM/PROLINE SYMPORTER-RELATED"/>
    <property type="match status" value="1"/>
</dbReference>
<evidence type="ECO:0000256" key="8">
    <source>
        <dbReference type="ARBA" id="ARBA00023053"/>
    </source>
</evidence>
<dbReference type="AlphaFoldDB" id="A0A318L954"/>
<dbReference type="CDD" id="cd11475">
    <property type="entry name" value="SLC5sbd_PutP"/>
    <property type="match status" value="1"/>
</dbReference>
<evidence type="ECO:0000313" key="17">
    <source>
        <dbReference type="Proteomes" id="UP000247892"/>
    </source>
</evidence>
<dbReference type="PROSITE" id="PS00457">
    <property type="entry name" value="NA_SOLUT_SYMP_2"/>
    <property type="match status" value="1"/>
</dbReference>
<feature type="transmembrane region" description="Helical" evidence="14">
    <location>
        <begin position="45"/>
        <end position="71"/>
    </location>
</feature>
<comment type="catalytic activity">
    <reaction evidence="12">
        <text>L-proline(in) + Na(+)(in) = L-proline(out) + Na(+)(out)</text>
        <dbReference type="Rhea" id="RHEA:28967"/>
        <dbReference type="ChEBI" id="CHEBI:29101"/>
        <dbReference type="ChEBI" id="CHEBI:60039"/>
    </reaction>
</comment>
<feature type="transmembrane region" description="Helical" evidence="14">
    <location>
        <begin position="157"/>
        <end position="178"/>
    </location>
</feature>
<evidence type="ECO:0000256" key="12">
    <source>
        <dbReference type="ARBA" id="ARBA00033708"/>
    </source>
</evidence>
<evidence type="ECO:0000313" key="15">
    <source>
        <dbReference type="EMBL" id="PXY17639.1"/>
    </source>
</evidence>
<evidence type="ECO:0000256" key="14">
    <source>
        <dbReference type="RuleBase" id="RU366012"/>
    </source>
</evidence>
<feature type="transmembrane region" description="Helical" evidence="14">
    <location>
        <begin position="125"/>
        <end position="145"/>
    </location>
</feature>
<evidence type="ECO:0000256" key="1">
    <source>
        <dbReference type="ARBA" id="ARBA00004651"/>
    </source>
</evidence>
<keyword evidence="7 14" id="KW-1133">Transmembrane helix</keyword>
<evidence type="ECO:0000256" key="3">
    <source>
        <dbReference type="ARBA" id="ARBA00022448"/>
    </source>
</evidence>
<evidence type="ECO:0000256" key="2">
    <source>
        <dbReference type="ARBA" id="ARBA00006434"/>
    </source>
</evidence>
<comment type="caution">
    <text evidence="15">The sequence shown here is derived from an EMBL/GenBank/DDBJ whole genome shotgun (WGS) entry which is preliminary data.</text>
</comment>
<evidence type="ECO:0000256" key="6">
    <source>
        <dbReference type="ARBA" id="ARBA00022847"/>
    </source>
</evidence>
<feature type="transmembrane region" description="Helical" evidence="14">
    <location>
        <begin position="313"/>
        <end position="342"/>
    </location>
</feature>
<keyword evidence="10 14" id="KW-0472">Membrane</keyword>
<dbReference type="GO" id="GO:0005886">
    <property type="term" value="C:plasma membrane"/>
    <property type="evidence" value="ECO:0007669"/>
    <property type="project" value="UniProtKB-SubCell"/>
</dbReference>
<comment type="function">
    <text evidence="14">Catalyzes the sodium-dependent uptake of extracellular L-proline.</text>
</comment>
<dbReference type="EMBL" id="MASU01000025">
    <property type="protein sequence ID" value="PXY17639.1"/>
    <property type="molecule type" value="Genomic_DNA"/>
</dbReference>
<comment type="subcellular location">
    <subcellularLocation>
        <location evidence="1 14">Cell membrane</location>
        <topology evidence="1 14">Multi-pass membrane protein</topology>
    </subcellularLocation>
</comment>
<dbReference type="InterPro" id="IPR038377">
    <property type="entry name" value="Na/Glc_symporter_sf"/>
</dbReference>
<feature type="transmembrane region" description="Helical" evidence="14">
    <location>
        <begin position="386"/>
        <end position="410"/>
    </location>
</feature>
<keyword evidence="3 14" id="KW-0813">Transport</keyword>
<gene>
    <name evidence="16" type="ORF">BA062_32345</name>
    <name evidence="15" type="ORF">BA062_37175</name>
</gene>
<keyword evidence="8 14" id="KW-0915">Sodium</keyword>
<dbReference type="EMBL" id="MASU01000015">
    <property type="protein sequence ID" value="PXY21597.1"/>
    <property type="molecule type" value="Genomic_DNA"/>
</dbReference>
<dbReference type="InterPro" id="IPR001734">
    <property type="entry name" value="Na/solute_symporter"/>
</dbReference>
<feature type="transmembrane region" description="Helical" evidence="14">
    <location>
        <begin position="77"/>
        <end position="95"/>
    </location>
</feature>
<dbReference type="PANTHER" id="PTHR48086:SF3">
    <property type="entry name" value="SODIUM_PROLINE SYMPORTER"/>
    <property type="match status" value="1"/>
</dbReference>
<evidence type="ECO:0000256" key="4">
    <source>
        <dbReference type="ARBA" id="ARBA00022475"/>
    </source>
</evidence>
<feature type="transmembrane region" description="Helical" evidence="14">
    <location>
        <begin position="417"/>
        <end position="436"/>
    </location>
</feature>
<evidence type="ECO:0000313" key="16">
    <source>
        <dbReference type="EMBL" id="PXY21597.1"/>
    </source>
</evidence>
<dbReference type="NCBIfam" id="TIGR00813">
    <property type="entry name" value="sss"/>
    <property type="match status" value="1"/>
</dbReference>
<feature type="transmembrane region" description="Helical" evidence="14">
    <location>
        <begin position="234"/>
        <end position="257"/>
    </location>
</feature>
<evidence type="ECO:0000256" key="13">
    <source>
        <dbReference type="RuleBase" id="RU362091"/>
    </source>
</evidence>
<name>A0A318L954_9PSEU</name>
<reference evidence="15 17" key="1">
    <citation type="submission" date="2016-07" db="EMBL/GenBank/DDBJ databases">
        <title>Draft genome sequence of Prauserella sp. YIM 121212, isolated from alkaline soil.</title>
        <authorList>
            <person name="Ruckert C."/>
            <person name="Albersmeier A."/>
            <person name="Jiang C.-L."/>
            <person name="Jiang Y."/>
            <person name="Kalinowski J."/>
            <person name="Schneider O."/>
            <person name="Winkler A."/>
            <person name="Zotchev S.B."/>
        </authorList>
    </citation>
    <scope>NUCLEOTIDE SEQUENCE [LARGE SCALE GENOMIC DNA]</scope>
    <source>
        <strain evidence="15 17">YIM 121212</strain>
    </source>
</reference>
<dbReference type="GO" id="GO:0005298">
    <property type="term" value="F:proline:sodium symporter activity"/>
    <property type="evidence" value="ECO:0007669"/>
    <property type="project" value="UniProtKB-UniRule"/>
</dbReference>
<accession>A0A318L954</accession>
<evidence type="ECO:0000256" key="9">
    <source>
        <dbReference type="ARBA" id="ARBA00023065"/>
    </source>
</evidence>
<dbReference type="InterPro" id="IPR050277">
    <property type="entry name" value="Sodium:Solute_Symporter"/>
</dbReference>
<keyword evidence="14" id="KW-0029">Amino-acid transport</keyword>
<proteinExistence type="inferred from homology"/>
<dbReference type="Proteomes" id="UP000247892">
    <property type="component" value="Unassembled WGS sequence"/>
</dbReference>
<dbReference type="GO" id="GO:0015824">
    <property type="term" value="P:proline transport"/>
    <property type="evidence" value="ECO:0007669"/>
    <property type="project" value="UniProtKB-UniRule"/>
</dbReference>
<evidence type="ECO:0000256" key="5">
    <source>
        <dbReference type="ARBA" id="ARBA00022692"/>
    </source>
</evidence>
<organism evidence="15 17">
    <name type="scientific">Prauserella flavalba</name>
    <dbReference type="NCBI Taxonomy" id="1477506"/>
    <lineage>
        <taxon>Bacteria</taxon>
        <taxon>Bacillati</taxon>
        <taxon>Actinomycetota</taxon>
        <taxon>Actinomycetes</taxon>
        <taxon>Pseudonocardiales</taxon>
        <taxon>Pseudonocardiaceae</taxon>
        <taxon>Prauserella</taxon>
    </lineage>
</organism>
<feature type="transmembrane region" description="Helical" evidence="14">
    <location>
        <begin position="190"/>
        <end position="214"/>
    </location>
</feature>
<evidence type="ECO:0000256" key="7">
    <source>
        <dbReference type="ARBA" id="ARBA00022989"/>
    </source>
</evidence>
<evidence type="ECO:0000256" key="10">
    <source>
        <dbReference type="ARBA" id="ARBA00023136"/>
    </source>
</evidence>
<keyword evidence="9 14" id="KW-0406">Ion transport</keyword>
<feature type="transmembrane region" description="Helical" evidence="14">
    <location>
        <begin position="6"/>
        <end position="24"/>
    </location>
</feature>
<feature type="transmembrane region" description="Helical" evidence="14">
    <location>
        <begin position="363"/>
        <end position="380"/>
    </location>
</feature>
<dbReference type="Pfam" id="PF00474">
    <property type="entry name" value="SSF"/>
    <property type="match status" value="1"/>
</dbReference>
<sequence>MVNFQTMFLLLLGGFLIVLVFEGWRSYKSNSGEEDYFVAGRKVGAWAGGASIAATQMSAGTFVGTVGIHYLTGASFMWGWAGIWVAFLIAAYVIAPRLRRYAHERNALTFPDFIADRFGGKVPRAVISVLLVLSYLVFMSAQYQAGGVILEAAFGIPFFWGAVILMVLVVGYTVIGGMTAVIRTDFLQQIAMALGVVIGLPLLISHAGGLSSLAQSLPEIAPHFVGWGFGWSEISGFWLGFGFAALCAPYLLLRFYAMPDDRTCRRASGVAMFFVLLTGICIGVAGMVMRVLYPNLSVSDAASTILASEVLPPFVGALLLTAIIMAVLSTVDSVLLVAGPAISHDLYASLIRPDSTERTRTRLNRWATLVIGVLPVLLTLQELDIVQFVVLSYAALLGSTITAPVLLGLYWRRATKIGAVCSMIAGFGVCLLWYALDGPLVEPVVPGVLAGFAGMIIGSLFSRPMPPEELTLFFTPRTRQAGAATEPAPAAS</sequence>
<comment type="similarity">
    <text evidence="2 13">Belongs to the sodium:solute symporter (SSF) (TC 2.A.21) family.</text>
</comment>
<dbReference type="PROSITE" id="PS50283">
    <property type="entry name" value="NA_SOLUT_SYMP_3"/>
    <property type="match status" value="1"/>
</dbReference>
<keyword evidence="17" id="KW-1185">Reference proteome</keyword>